<evidence type="ECO:0000313" key="2">
    <source>
        <dbReference type="Proteomes" id="UP000701702"/>
    </source>
</evidence>
<dbReference type="EMBL" id="CAJZAF010000007">
    <property type="protein sequence ID" value="CAG9170023.1"/>
    <property type="molecule type" value="Genomic_DNA"/>
</dbReference>
<reference evidence="1 2" key="1">
    <citation type="submission" date="2021-08" db="EMBL/GenBank/DDBJ databases">
        <authorList>
            <person name="Peeters C."/>
        </authorList>
    </citation>
    <scope>NUCLEOTIDE SEQUENCE [LARGE SCALE GENOMIC DNA]</scope>
    <source>
        <strain evidence="1 2">LMG 23994</strain>
    </source>
</reference>
<evidence type="ECO:0000313" key="1">
    <source>
        <dbReference type="EMBL" id="CAG9170023.1"/>
    </source>
</evidence>
<keyword evidence="2" id="KW-1185">Reference proteome</keyword>
<accession>A0ABM8WRE5</accession>
<protein>
    <submittedName>
        <fullName evidence="1">Uncharacterized protein</fullName>
    </submittedName>
</protein>
<dbReference type="RefSeq" id="WP_224001432.1">
    <property type="nucleotide sequence ID" value="NZ_CAJZAF010000007.1"/>
</dbReference>
<organism evidence="1 2">
    <name type="scientific">Cupriavidus pinatubonensis</name>
    <dbReference type="NCBI Taxonomy" id="248026"/>
    <lineage>
        <taxon>Bacteria</taxon>
        <taxon>Pseudomonadati</taxon>
        <taxon>Pseudomonadota</taxon>
        <taxon>Betaproteobacteria</taxon>
        <taxon>Burkholderiales</taxon>
        <taxon>Burkholderiaceae</taxon>
        <taxon>Cupriavidus</taxon>
    </lineage>
</organism>
<sequence>MIQDLPLYEVPKYNGTVAGGAFAVPLAARNVPKLDLRDLPNPPAQVLGRRPI</sequence>
<name>A0ABM8WRE5_9BURK</name>
<dbReference type="Proteomes" id="UP000701702">
    <property type="component" value="Unassembled WGS sequence"/>
</dbReference>
<comment type="caution">
    <text evidence="1">The sequence shown here is derived from an EMBL/GenBank/DDBJ whole genome shotgun (WGS) entry which is preliminary data.</text>
</comment>
<proteinExistence type="predicted"/>
<gene>
    <name evidence="1" type="ORF">LMG23994_01781</name>
</gene>